<feature type="repeat" description="TPR" evidence="5">
    <location>
        <begin position="846"/>
        <end position="879"/>
    </location>
</feature>
<dbReference type="PRINTS" id="PR00364">
    <property type="entry name" value="DISEASERSIST"/>
</dbReference>
<protein>
    <submittedName>
        <fullName evidence="9">SARP family transcriptional regulator</fullName>
    </submittedName>
</protein>
<keyword evidence="4" id="KW-0804">Transcription</keyword>
<dbReference type="RefSeq" id="WP_203920375.1">
    <property type="nucleotide sequence ID" value="NZ_BONZ01000046.1"/>
</dbReference>
<dbReference type="CDD" id="cd15831">
    <property type="entry name" value="BTAD"/>
    <property type="match status" value="1"/>
</dbReference>
<dbReference type="InterPro" id="IPR027417">
    <property type="entry name" value="P-loop_NTPase"/>
</dbReference>
<evidence type="ECO:0000256" key="6">
    <source>
        <dbReference type="PROSITE-ProRule" id="PRU01091"/>
    </source>
</evidence>
<dbReference type="Pfam" id="PF00486">
    <property type="entry name" value="Trans_reg_C"/>
    <property type="match status" value="1"/>
</dbReference>
<dbReference type="AlphaFoldDB" id="A0A8J3QSS7"/>
<dbReference type="GO" id="GO:0000160">
    <property type="term" value="P:phosphorelay signal transduction system"/>
    <property type="evidence" value="ECO:0007669"/>
    <property type="project" value="InterPro"/>
</dbReference>
<dbReference type="Gene3D" id="3.40.50.300">
    <property type="entry name" value="P-loop containing nucleotide triphosphate hydrolases"/>
    <property type="match status" value="1"/>
</dbReference>
<dbReference type="Proteomes" id="UP000642748">
    <property type="component" value="Unassembled WGS sequence"/>
</dbReference>
<organism evidence="9 10">
    <name type="scientific">Rugosimonospora africana</name>
    <dbReference type="NCBI Taxonomy" id="556532"/>
    <lineage>
        <taxon>Bacteria</taxon>
        <taxon>Bacillati</taxon>
        <taxon>Actinomycetota</taxon>
        <taxon>Actinomycetes</taxon>
        <taxon>Micromonosporales</taxon>
        <taxon>Micromonosporaceae</taxon>
        <taxon>Rugosimonospora</taxon>
    </lineage>
</organism>
<dbReference type="InterPro" id="IPR019734">
    <property type="entry name" value="TPR_rpt"/>
</dbReference>
<keyword evidence="2" id="KW-0805">Transcription regulation</keyword>
<evidence type="ECO:0000256" key="2">
    <source>
        <dbReference type="ARBA" id="ARBA00023015"/>
    </source>
</evidence>
<dbReference type="InterPro" id="IPR036388">
    <property type="entry name" value="WH-like_DNA-bd_sf"/>
</dbReference>
<dbReference type="SUPFAM" id="SSF48452">
    <property type="entry name" value="TPR-like"/>
    <property type="match status" value="2"/>
</dbReference>
<dbReference type="InterPro" id="IPR003593">
    <property type="entry name" value="AAA+_ATPase"/>
</dbReference>
<evidence type="ECO:0000313" key="9">
    <source>
        <dbReference type="EMBL" id="GIH16800.1"/>
    </source>
</evidence>
<feature type="region of interest" description="Disordered" evidence="7">
    <location>
        <begin position="243"/>
        <end position="270"/>
    </location>
</feature>
<dbReference type="Pfam" id="PF13181">
    <property type="entry name" value="TPR_8"/>
    <property type="match status" value="1"/>
</dbReference>
<dbReference type="InterPro" id="IPR001867">
    <property type="entry name" value="OmpR/PhoB-type_DNA-bd"/>
</dbReference>
<dbReference type="SMART" id="SM00862">
    <property type="entry name" value="Trans_reg_C"/>
    <property type="match status" value="1"/>
</dbReference>
<keyword evidence="5" id="KW-0802">TPR repeat</keyword>
<dbReference type="SMART" id="SM01043">
    <property type="entry name" value="BTAD"/>
    <property type="match status" value="1"/>
</dbReference>
<dbReference type="PROSITE" id="PS51755">
    <property type="entry name" value="OMPR_PHOB"/>
    <property type="match status" value="1"/>
</dbReference>
<dbReference type="GO" id="GO:0006355">
    <property type="term" value="P:regulation of DNA-templated transcription"/>
    <property type="evidence" value="ECO:0007669"/>
    <property type="project" value="InterPro"/>
</dbReference>
<dbReference type="SUPFAM" id="SSF52540">
    <property type="entry name" value="P-loop containing nucleoside triphosphate hydrolases"/>
    <property type="match status" value="1"/>
</dbReference>
<dbReference type="InterPro" id="IPR051677">
    <property type="entry name" value="AfsR-DnrI-RedD_regulator"/>
</dbReference>
<name>A0A8J3QSS7_9ACTN</name>
<evidence type="ECO:0000256" key="7">
    <source>
        <dbReference type="SAM" id="MobiDB-lite"/>
    </source>
</evidence>
<accession>A0A8J3QSS7</accession>
<evidence type="ECO:0000256" key="3">
    <source>
        <dbReference type="ARBA" id="ARBA00023125"/>
    </source>
</evidence>
<sequence>MEFRLLGPVEVWVAGRPVDLGSVKRRTILAALLLEVNQPVPIDRLIELIWGAEPPPRARNVVQGHLSRIRRILLDAGAEQAGVAVDTRSPGYVLYADPELVDAHRFLRLVREARPAADPEAAELLSQALALWRGPALVGQPRAEELGATLAEARQLAMEQYADAALRLGHSQQLLGDLTELAVAYPLREGLVSRLMTALARAGRQADAIDWYNRTRRRLAEDLGVDPGPDLASAFQAVLNSTAAPSSPRPVTVDGPAAEPPAASGNAPVPAQLPPDVSHFTGHQVEFAALLVSGERTGSPDAARVSAIVGPGGVGKTALAVHAAHRLAALFPDGQLFLDLQGFAEAEPRNAHAALGILLRALGVPARQVPVDTAERTALYRSRLAGKKMLILLDNASSSAQVRPLLPGSSGCFTLVTSRRQLDGLVARDGAVQFTLDTLDQAAGVELLARLIGPQRCAAEPRACVRLVDLAGRLPLALRILAARANSVPGRPIAQLVSALDDQRLHLDRLSTEDGDTSVRSALLLSYQTLSPPSARVFRLMGLLPGASLPPYLVAALAGCSPAEAESVLGALAAVHLVQRGASGRYGMHDLVAHHAMERSIEDEPATERRAALARLADCCLLTISTAERAVSPDLPMPEYRVEHVPPVPLEFATPADADGWLDTEQETLRAVIRVVAEYGLHERAWQLVHAQWPLTERNELWQEAVSLGELGVDAARATGDARAELRMLRYRSLAYSSLSQHQDAARAGRDLVTIAERLQSPEDMTAALLSLAGIHWRAGEHQDAVDCLLRSLSLAQQHELRYREAQVLSKLSCVRLDQGRPHDAMADARRAVECSARLAAPQIEGQALINLGNALRQLGEFDAALVEYRRALPLVQRGGIRVAEAEVLYMMGHALAHVQGPAAAQVPWRRALTLYTELGRPEADEVAYELAGC</sequence>
<evidence type="ECO:0000256" key="1">
    <source>
        <dbReference type="ARBA" id="ARBA00005820"/>
    </source>
</evidence>
<comment type="similarity">
    <text evidence="1">Belongs to the AfsR/DnrI/RedD regulatory family.</text>
</comment>
<dbReference type="InterPro" id="IPR016032">
    <property type="entry name" value="Sig_transdc_resp-reg_C-effctor"/>
</dbReference>
<keyword evidence="3 6" id="KW-0238">DNA-binding</keyword>
<evidence type="ECO:0000256" key="5">
    <source>
        <dbReference type="PROSITE-ProRule" id="PRU00339"/>
    </source>
</evidence>
<dbReference type="PANTHER" id="PTHR35807">
    <property type="entry name" value="TRANSCRIPTIONAL REGULATOR REDD-RELATED"/>
    <property type="match status" value="1"/>
</dbReference>
<feature type="DNA-binding region" description="OmpR/PhoB-type" evidence="6">
    <location>
        <begin position="1"/>
        <end position="96"/>
    </location>
</feature>
<dbReference type="InterPro" id="IPR011990">
    <property type="entry name" value="TPR-like_helical_dom_sf"/>
</dbReference>
<dbReference type="Pfam" id="PF03704">
    <property type="entry name" value="BTAD"/>
    <property type="match status" value="1"/>
</dbReference>
<evidence type="ECO:0000259" key="8">
    <source>
        <dbReference type="PROSITE" id="PS51755"/>
    </source>
</evidence>
<gene>
    <name evidence="9" type="ORF">Raf01_49720</name>
</gene>
<comment type="caution">
    <text evidence="9">The sequence shown here is derived from an EMBL/GenBank/DDBJ whole genome shotgun (WGS) entry which is preliminary data.</text>
</comment>
<evidence type="ECO:0000256" key="4">
    <source>
        <dbReference type="ARBA" id="ARBA00023163"/>
    </source>
</evidence>
<evidence type="ECO:0000313" key="10">
    <source>
        <dbReference type="Proteomes" id="UP000642748"/>
    </source>
</evidence>
<proteinExistence type="inferred from homology"/>
<dbReference type="InterPro" id="IPR005158">
    <property type="entry name" value="BTAD"/>
</dbReference>
<dbReference type="EMBL" id="BONZ01000046">
    <property type="protein sequence ID" value="GIH16800.1"/>
    <property type="molecule type" value="Genomic_DNA"/>
</dbReference>
<dbReference type="PROSITE" id="PS50005">
    <property type="entry name" value="TPR"/>
    <property type="match status" value="1"/>
</dbReference>
<dbReference type="SMART" id="SM00028">
    <property type="entry name" value="TPR"/>
    <property type="match status" value="4"/>
</dbReference>
<feature type="domain" description="OmpR/PhoB-type" evidence="8">
    <location>
        <begin position="1"/>
        <end position="96"/>
    </location>
</feature>
<dbReference type="SUPFAM" id="SSF46894">
    <property type="entry name" value="C-terminal effector domain of the bipartite response regulators"/>
    <property type="match status" value="1"/>
</dbReference>
<dbReference type="GO" id="GO:0003677">
    <property type="term" value="F:DNA binding"/>
    <property type="evidence" value="ECO:0007669"/>
    <property type="project" value="UniProtKB-UniRule"/>
</dbReference>
<dbReference type="Gene3D" id="1.25.40.10">
    <property type="entry name" value="Tetratricopeptide repeat domain"/>
    <property type="match status" value="2"/>
</dbReference>
<keyword evidence="10" id="KW-1185">Reference proteome</keyword>
<reference evidence="9" key="1">
    <citation type="submission" date="2021-01" db="EMBL/GenBank/DDBJ databases">
        <title>Whole genome shotgun sequence of Rugosimonospora africana NBRC 104875.</title>
        <authorList>
            <person name="Komaki H."/>
            <person name="Tamura T."/>
        </authorList>
    </citation>
    <scope>NUCLEOTIDE SEQUENCE</scope>
    <source>
        <strain evidence="9">NBRC 104875</strain>
    </source>
</reference>
<dbReference type="PANTHER" id="PTHR35807:SF1">
    <property type="entry name" value="TRANSCRIPTIONAL REGULATOR REDD"/>
    <property type="match status" value="1"/>
</dbReference>
<dbReference type="Gene3D" id="1.10.10.10">
    <property type="entry name" value="Winged helix-like DNA-binding domain superfamily/Winged helix DNA-binding domain"/>
    <property type="match status" value="1"/>
</dbReference>
<dbReference type="SMART" id="SM00382">
    <property type="entry name" value="AAA"/>
    <property type="match status" value="1"/>
</dbReference>